<feature type="domain" description="UspA" evidence="2">
    <location>
        <begin position="166"/>
        <end position="285"/>
    </location>
</feature>
<evidence type="ECO:0000313" key="3">
    <source>
        <dbReference type="EMBL" id="RAK62790.1"/>
    </source>
</evidence>
<dbReference type="PANTHER" id="PTHR46268">
    <property type="entry name" value="STRESS RESPONSE PROTEIN NHAX"/>
    <property type="match status" value="1"/>
</dbReference>
<dbReference type="AlphaFoldDB" id="A0A328B5Z9"/>
<dbReference type="Gene3D" id="3.40.50.12370">
    <property type="match status" value="1"/>
</dbReference>
<comment type="similarity">
    <text evidence="1">Belongs to the universal stress protein A family.</text>
</comment>
<accession>A0A328B5Z9</accession>
<comment type="caution">
    <text evidence="3">The sequence shown here is derived from an EMBL/GenBank/DDBJ whole genome shotgun (WGS) entry which is preliminary data.</text>
</comment>
<keyword evidence="4" id="KW-1185">Reference proteome</keyword>
<dbReference type="EMBL" id="QFYS01000010">
    <property type="protein sequence ID" value="RAK62790.1"/>
    <property type="molecule type" value="Genomic_DNA"/>
</dbReference>
<dbReference type="SUPFAM" id="SSF52402">
    <property type="entry name" value="Adenine nucleotide alpha hydrolases-like"/>
    <property type="match status" value="2"/>
</dbReference>
<dbReference type="InterPro" id="IPR006016">
    <property type="entry name" value="UspA"/>
</dbReference>
<proteinExistence type="inferred from homology"/>
<dbReference type="Proteomes" id="UP000249524">
    <property type="component" value="Unassembled WGS sequence"/>
</dbReference>
<evidence type="ECO:0000259" key="2">
    <source>
        <dbReference type="Pfam" id="PF00582"/>
    </source>
</evidence>
<dbReference type="Pfam" id="PF00582">
    <property type="entry name" value="Usp"/>
    <property type="match status" value="1"/>
</dbReference>
<dbReference type="OrthoDB" id="9804721at2"/>
<protein>
    <submittedName>
        <fullName evidence="3">Universal stress protein</fullName>
    </submittedName>
</protein>
<evidence type="ECO:0000256" key="1">
    <source>
        <dbReference type="ARBA" id="ARBA00008791"/>
    </source>
</evidence>
<dbReference type="CDD" id="cd00293">
    <property type="entry name" value="USP-like"/>
    <property type="match status" value="1"/>
</dbReference>
<gene>
    <name evidence="3" type="ORF">DJ019_18205</name>
</gene>
<dbReference type="InterPro" id="IPR006015">
    <property type="entry name" value="Universal_stress_UspA"/>
</dbReference>
<reference evidence="3 4" key="1">
    <citation type="submission" date="2018-05" db="EMBL/GenBank/DDBJ databases">
        <authorList>
            <person name="Lanie J.A."/>
            <person name="Ng W.-L."/>
            <person name="Kazmierczak K.M."/>
            <person name="Andrzejewski T.M."/>
            <person name="Davidsen T.M."/>
            <person name="Wayne K.J."/>
            <person name="Tettelin H."/>
            <person name="Glass J.I."/>
            <person name="Rusch D."/>
            <person name="Podicherti R."/>
            <person name="Tsui H.-C.T."/>
            <person name="Winkler M.E."/>
        </authorList>
    </citation>
    <scope>NUCLEOTIDE SEQUENCE [LARGE SCALE GENOMIC DNA]</scope>
    <source>
        <strain evidence="3 4">BUT-10</strain>
    </source>
</reference>
<organism evidence="3 4">
    <name type="scientific">Phenylobacterium kunshanense</name>
    <dbReference type="NCBI Taxonomy" id="1445034"/>
    <lineage>
        <taxon>Bacteria</taxon>
        <taxon>Pseudomonadati</taxon>
        <taxon>Pseudomonadota</taxon>
        <taxon>Alphaproteobacteria</taxon>
        <taxon>Caulobacterales</taxon>
        <taxon>Caulobacteraceae</taxon>
        <taxon>Phenylobacterium</taxon>
    </lineage>
</organism>
<dbReference type="PRINTS" id="PR01438">
    <property type="entry name" value="UNVRSLSTRESS"/>
</dbReference>
<evidence type="ECO:0000313" key="4">
    <source>
        <dbReference type="Proteomes" id="UP000249524"/>
    </source>
</evidence>
<name>A0A328B5Z9_9CAUL</name>
<dbReference type="PANTHER" id="PTHR46268:SF15">
    <property type="entry name" value="UNIVERSAL STRESS PROTEIN HP_0031"/>
    <property type="match status" value="1"/>
</dbReference>
<sequence length="287" mass="30347">MGSFAMTFRDLLLPALTYPDTTPDRALRSGVALARRLGGNLTLAPIQVDLPELRNPVANALIDLDRKARMEEARSAAAAQLEGVCGRIAAEEASVPITVAPVTAKLYEEVDEIARMSRTRDVCLVPVGPSAPESRGVAEAVLFGSGRPVALYPDDLEISPADGFGAVAVAWDGSPRAARAVADALPLLRRAKDVRILVAVGEKPTAVTGIAQELLRHLSAHEIAARVDEVPVGARPIGRLLADYVAAERIDLLVMGAFGHARMREFVLGGATQAMLDSPPCAVLMSH</sequence>